<evidence type="ECO:0000313" key="6">
    <source>
        <dbReference type="EMBL" id="QCK13976.1"/>
    </source>
</evidence>
<keyword evidence="3" id="KW-0175">Coiled coil</keyword>
<dbReference type="Gene3D" id="1.25.40.10">
    <property type="entry name" value="Tetratricopeptide repeat domain"/>
    <property type="match status" value="4"/>
</dbReference>
<gene>
    <name evidence="6" type="ORF">DCC35_04015</name>
</gene>
<dbReference type="OrthoDB" id="9771112at2"/>
<dbReference type="InterPro" id="IPR019734">
    <property type="entry name" value="TPR_rpt"/>
</dbReference>
<sequence>MRYFLILLTLSTFVFFNSEAQNSKLDKYISKINDEIVEGDYDKAQKFNEKLLKKSEKKYDTNNPYLVDHQLYKLKLNFYTGQPKELIKDFTKLTELINVLYKNDDPKGPYYILESAEVFSDYGDILLSDSLLNLAEKRITENNLQRTGSYLSLYRLIKIKNLTKKGQYNEVFDLFNDYNEFFGQRLFKAQSSKSENLTTVINHYSSWNNYYGLALARYGEIQKAFSHLTSTATFIRGKKGDDTQGYAENKFFTGMIANENGSFDVPEELIDAYHEFKGAEDSHFLKMHILRELALAYLYRGDEGGYRKYESRYEREARSYDESSIYNLHHQALNTGRKLTDSELSSVENTLNIILSSNSLPENYPGKLNWYYSLAEVAILKESTQNVESYLNEALELKKNIYGENSVEYHWSKIDLANFYVDFTAKIKLAGEIYENSYEKILKDQSTNQHTKVLNLLNHLATYYEVADEHQKAIQTLEEAKDATDKKFRGVEDDPARAVQLEYMASLQVKLADYGQARWNLNKALEILEENKKDTEYGIYYPKALLTKANLKTIEAEYDEAEELIEDVDKLIRKADIIMQSKFKSFSTEAEKAKIYLAIGEYDEALEIIHTQLADTRAKYGEDHFKMIVPNTQKAELEFIYGDYSTAEIFASRARNIALSFYGENTSKAIQPAKILAKLSTAIGDYESAEELTREVLETQIKYFGEEHIDVASSQAYLALLLNYQNKNEEEIEMLFKKAIATLGSKLGTKNPEFASVSKDQAVYYIKKKRYQEAMRLLNHAEDVYEDKIGRRNNVNLASILSLKGDWHYSKKEYSKSEDYYEDARKTLRKIFNEKHPEYVKNTAKLARSEYMQGNTKRAESYLQEALDNHLNYLTDYFPALSERAKTQYWNTIRDDFEFYHFLISKKDDPKDKELEQAYDYALVTKAILLNSGLKLRNRILNSGDEELIDMFETWRMSKELMAQAVSMSAERQTELGIDINDLSRQTEKLEKQLTSKSVLFLQEEDRNKITSNDVQKSLDDNETAIEMVRIRTFDQYFSDSVIYVSYILNDKEIKRVNLSRGNYMESKGHALYKNSIYFGIEDNESYDLYWKSVANQITDASKIYFSPDGVYNQINLESLSDDNGSYVFDESNIILVSNTKEIYQKRNNSEIENKNNKAEIIGSPLFYTSNDVRKKTIKALPGTKKEAEELNSLLSSKGWTTNTLTGIEASEERIKEIKNPKVFHVATHGFFNEGTDQGPDLQNPLYNPLLRSGLLLTGAGDLLAEHPANYNADNGVLTAFEAMNMDLDNTDLVVLSACETAGGDIKVGEGVYGLQRAFLVAGAETLVMSLFKVDDKVTSEFMITFYKQMLEGKDKREAFYAAKKEVKANYSQPKYWAPFVMIGM</sequence>
<dbReference type="Pfam" id="PF13374">
    <property type="entry name" value="TPR_10"/>
    <property type="match status" value="1"/>
</dbReference>
<dbReference type="Proteomes" id="UP000298616">
    <property type="component" value="Chromosome"/>
</dbReference>
<keyword evidence="7" id="KW-1185">Reference proteome</keyword>
<evidence type="ECO:0000259" key="5">
    <source>
        <dbReference type="Pfam" id="PF12770"/>
    </source>
</evidence>
<dbReference type="KEGG" id="fpf:DCC35_04015"/>
<evidence type="ECO:0000256" key="1">
    <source>
        <dbReference type="ARBA" id="ARBA00022737"/>
    </source>
</evidence>
<dbReference type="Pfam" id="PF13424">
    <property type="entry name" value="TPR_12"/>
    <property type="match status" value="1"/>
</dbReference>
<dbReference type="EMBL" id="CP028923">
    <property type="protein sequence ID" value="QCK13976.1"/>
    <property type="molecule type" value="Genomic_DNA"/>
</dbReference>
<proteinExistence type="predicted"/>
<keyword evidence="1" id="KW-0677">Repeat</keyword>
<evidence type="ECO:0000256" key="2">
    <source>
        <dbReference type="ARBA" id="ARBA00022803"/>
    </source>
</evidence>
<dbReference type="InterPro" id="IPR024983">
    <property type="entry name" value="CHAT_dom"/>
</dbReference>
<keyword evidence="2" id="KW-0802">TPR repeat</keyword>
<feature type="coiled-coil region" evidence="3">
    <location>
        <begin position="544"/>
        <end position="574"/>
    </location>
</feature>
<feature type="coiled-coil region" evidence="3">
    <location>
        <begin position="460"/>
        <end position="487"/>
    </location>
</feature>
<dbReference type="PANTHER" id="PTHR45641">
    <property type="entry name" value="TETRATRICOPEPTIDE REPEAT PROTEIN (AFU_ORTHOLOGUE AFUA_6G03870)"/>
    <property type="match status" value="1"/>
</dbReference>
<feature type="chain" id="PRO_5020403180" description="CHAT domain-containing protein" evidence="4">
    <location>
        <begin position="21"/>
        <end position="1385"/>
    </location>
</feature>
<dbReference type="SMART" id="SM00028">
    <property type="entry name" value="TPR"/>
    <property type="match status" value="6"/>
</dbReference>
<dbReference type="SUPFAM" id="SSF48452">
    <property type="entry name" value="TPR-like"/>
    <property type="match status" value="4"/>
</dbReference>
<keyword evidence="4" id="KW-0732">Signal</keyword>
<evidence type="ECO:0000256" key="3">
    <source>
        <dbReference type="SAM" id="Coils"/>
    </source>
</evidence>
<feature type="domain" description="CHAT" evidence="5">
    <location>
        <begin position="1088"/>
        <end position="1384"/>
    </location>
</feature>
<evidence type="ECO:0000256" key="4">
    <source>
        <dbReference type="SAM" id="SignalP"/>
    </source>
</evidence>
<feature type="signal peptide" evidence="4">
    <location>
        <begin position="1"/>
        <end position="20"/>
    </location>
</feature>
<accession>A0A4D7JQV4</accession>
<evidence type="ECO:0000313" key="7">
    <source>
        <dbReference type="Proteomes" id="UP000298616"/>
    </source>
</evidence>
<dbReference type="Pfam" id="PF12770">
    <property type="entry name" value="CHAT"/>
    <property type="match status" value="1"/>
</dbReference>
<dbReference type="RefSeq" id="WP_137089569.1">
    <property type="nucleotide sequence ID" value="NZ_CP028923.1"/>
</dbReference>
<reference evidence="6 7" key="1">
    <citation type="submission" date="2018-04" db="EMBL/GenBank/DDBJ databases">
        <title>Complete genome uncultured novel isolate.</title>
        <authorList>
            <person name="Merlino G."/>
        </authorList>
    </citation>
    <scope>NUCLEOTIDE SEQUENCE [LARGE SCALE GENOMIC DNA]</scope>
    <source>
        <strain evidence="7">R1DC9</strain>
    </source>
</reference>
<dbReference type="InterPro" id="IPR011990">
    <property type="entry name" value="TPR-like_helical_dom_sf"/>
</dbReference>
<protein>
    <recommendedName>
        <fullName evidence="5">CHAT domain-containing protein</fullName>
    </recommendedName>
</protein>
<organism evidence="6 7">
    <name type="scientific">Mangrovivirga cuniculi</name>
    <dbReference type="NCBI Taxonomy" id="2715131"/>
    <lineage>
        <taxon>Bacteria</taxon>
        <taxon>Pseudomonadati</taxon>
        <taxon>Bacteroidota</taxon>
        <taxon>Cytophagia</taxon>
        <taxon>Cytophagales</taxon>
        <taxon>Mangrovivirgaceae</taxon>
        <taxon>Mangrovivirga</taxon>
    </lineage>
</organism>
<name>A0A4D7JQV4_9BACT</name>